<evidence type="ECO:0000256" key="1">
    <source>
        <dbReference type="ARBA" id="ARBA00022741"/>
    </source>
</evidence>
<keyword evidence="1" id="KW-0547">Nucleotide-binding</keyword>
<feature type="non-terminal residue" evidence="3">
    <location>
        <position position="1"/>
    </location>
</feature>
<dbReference type="Gene3D" id="3.40.50.620">
    <property type="entry name" value="HUPs"/>
    <property type="match status" value="1"/>
</dbReference>
<dbReference type="Pfam" id="PF02569">
    <property type="entry name" value="Pantoate_ligase"/>
    <property type="match status" value="1"/>
</dbReference>
<keyword evidence="2" id="KW-0067">ATP-binding</keyword>
<accession>A0A382YQT1</accession>
<dbReference type="AlphaFoldDB" id="A0A382YQT1"/>
<name>A0A382YQT1_9ZZZZ</name>
<gene>
    <name evidence="3" type="ORF">METZ01_LOCUS438511</name>
</gene>
<organism evidence="3">
    <name type="scientific">marine metagenome</name>
    <dbReference type="NCBI Taxonomy" id="408172"/>
    <lineage>
        <taxon>unclassified sequences</taxon>
        <taxon>metagenomes</taxon>
        <taxon>ecological metagenomes</taxon>
    </lineage>
</organism>
<dbReference type="GO" id="GO:0005829">
    <property type="term" value="C:cytosol"/>
    <property type="evidence" value="ECO:0007669"/>
    <property type="project" value="TreeGrafter"/>
</dbReference>
<dbReference type="PANTHER" id="PTHR21299:SF1">
    <property type="entry name" value="PANTOATE--BETA-ALANINE LIGASE"/>
    <property type="match status" value="1"/>
</dbReference>
<proteinExistence type="predicted"/>
<dbReference type="GO" id="GO:0015940">
    <property type="term" value="P:pantothenate biosynthetic process"/>
    <property type="evidence" value="ECO:0007669"/>
    <property type="project" value="InterPro"/>
</dbReference>
<dbReference type="EMBL" id="UINC01177821">
    <property type="protein sequence ID" value="SVD85657.1"/>
    <property type="molecule type" value="Genomic_DNA"/>
</dbReference>
<reference evidence="3" key="1">
    <citation type="submission" date="2018-05" db="EMBL/GenBank/DDBJ databases">
        <authorList>
            <person name="Lanie J.A."/>
            <person name="Ng W.-L."/>
            <person name="Kazmierczak K.M."/>
            <person name="Andrzejewski T.M."/>
            <person name="Davidsen T.M."/>
            <person name="Wayne K.J."/>
            <person name="Tettelin H."/>
            <person name="Glass J.I."/>
            <person name="Rusch D."/>
            <person name="Podicherti R."/>
            <person name="Tsui H.-C.T."/>
            <person name="Winkler M.E."/>
        </authorList>
    </citation>
    <scope>NUCLEOTIDE SEQUENCE</scope>
</reference>
<sequence>MIIFKSINRLNKEVNFKANIGFVPTMGALHKGHFSLIKSSKKKCKKTLVSIFVNPSQFNKKKDYKNYPRNL</sequence>
<dbReference type="SUPFAM" id="SSF52374">
    <property type="entry name" value="Nucleotidylyl transferase"/>
    <property type="match status" value="1"/>
</dbReference>
<evidence type="ECO:0008006" key="4">
    <source>
        <dbReference type="Google" id="ProtNLM"/>
    </source>
</evidence>
<protein>
    <recommendedName>
        <fullName evidence="4">Pantoate--beta-alanine ligase</fullName>
    </recommendedName>
</protein>
<dbReference type="InterPro" id="IPR014729">
    <property type="entry name" value="Rossmann-like_a/b/a_fold"/>
</dbReference>
<dbReference type="PANTHER" id="PTHR21299">
    <property type="entry name" value="CYTIDYLATE KINASE/PANTOATE-BETA-ALANINE LIGASE"/>
    <property type="match status" value="1"/>
</dbReference>
<dbReference type="NCBIfam" id="TIGR00125">
    <property type="entry name" value="cyt_tran_rel"/>
    <property type="match status" value="1"/>
</dbReference>
<evidence type="ECO:0000313" key="3">
    <source>
        <dbReference type="EMBL" id="SVD85657.1"/>
    </source>
</evidence>
<dbReference type="InterPro" id="IPR003721">
    <property type="entry name" value="Pantoate_ligase"/>
</dbReference>
<evidence type="ECO:0000256" key="2">
    <source>
        <dbReference type="ARBA" id="ARBA00022840"/>
    </source>
</evidence>
<dbReference type="GO" id="GO:0005524">
    <property type="term" value="F:ATP binding"/>
    <property type="evidence" value="ECO:0007669"/>
    <property type="project" value="UniProtKB-KW"/>
</dbReference>
<feature type="non-terminal residue" evidence="3">
    <location>
        <position position="71"/>
    </location>
</feature>
<dbReference type="InterPro" id="IPR004821">
    <property type="entry name" value="Cyt_trans-like"/>
</dbReference>
<dbReference type="GO" id="GO:0004592">
    <property type="term" value="F:pantoate-beta-alanine ligase activity"/>
    <property type="evidence" value="ECO:0007669"/>
    <property type="project" value="InterPro"/>
</dbReference>